<dbReference type="Gene3D" id="3.30.420.40">
    <property type="match status" value="2"/>
</dbReference>
<keyword evidence="3" id="KW-1185">Reference proteome</keyword>
<dbReference type="EMBL" id="CP002032">
    <property type="protein sequence ID" value="ADH60352.1"/>
    <property type="molecule type" value="Genomic_DNA"/>
</dbReference>
<organism evidence="2 3">
    <name type="scientific">Thermoanaerobacter mathranii subsp. mathranii (strain DSM 11426 / CCUG 53645 / CIP 108742 / A3)</name>
    <dbReference type="NCBI Taxonomy" id="583358"/>
    <lineage>
        <taxon>Bacteria</taxon>
        <taxon>Bacillati</taxon>
        <taxon>Bacillota</taxon>
        <taxon>Clostridia</taxon>
        <taxon>Thermoanaerobacterales</taxon>
        <taxon>Thermoanaerobacteraceae</taxon>
        <taxon>Thermoanaerobacter</taxon>
    </lineage>
</organism>
<name>A0ABM5LNS3_THEM3</name>
<evidence type="ECO:0000313" key="3">
    <source>
        <dbReference type="Proteomes" id="UP000002064"/>
    </source>
</evidence>
<dbReference type="PANTHER" id="PTHR11735">
    <property type="entry name" value="TRNA N6-ADENOSINE THREONYLCARBAMOYLTRANSFERASE"/>
    <property type="match status" value="1"/>
</dbReference>
<dbReference type="CDD" id="cd24032">
    <property type="entry name" value="ASKHA_NBD_TsaB"/>
    <property type="match status" value="1"/>
</dbReference>
<dbReference type="InterPro" id="IPR000905">
    <property type="entry name" value="Gcp-like_dom"/>
</dbReference>
<evidence type="ECO:0000313" key="2">
    <source>
        <dbReference type="EMBL" id="ADH60352.1"/>
    </source>
</evidence>
<protein>
    <submittedName>
        <fullName evidence="2">Peptidase M22 glycoprotease</fullName>
    </submittedName>
</protein>
<dbReference type="RefSeq" id="WP_013149926.1">
    <property type="nucleotide sequence ID" value="NC_014209.1"/>
</dbReference>
<evidence type="ECO:0000259" key="1">
    <source>
        <dbReference type="Pfam" id="PF00814"/>
    </source>
</evidence>
<dbReference type="PANTHER" id="PTHR11735:SF11">
    <property type="entry name" value="TRNA THREONYLCARBAMOYLADENOSINE BIOSYNTHESIS PROTEIN TSAB"/>
    <property type="match status" value="1"/>
</dbReference>
<dbReference type="InterPro" id="IPR043129">
    <property type="entry name" value="ATPase_NBD"/>
</dbReference>
<dbReference type="Proteomes" id="UP000002064">
    <property type="component" value="Chromosome"/>
</dbReference>
<dbReference type="SUPFAM" id="SSF53067">
    <property type="entry name" value="Actin-like ATPase domain"/>
    <property type="match status" value="2"/>
</dbReference>
<gene>
    <name evidence="2" type="ordered locus">Tmath_0599</name>
</gene>
<proteinExistence type="predicted"/>
<feature type="domain" description="Gcp-like" evidence="1">
    <location>
        <begin position="33"/>
        <end position="224"/>
    </location>
</feature>
<dbReference type="NCBIfam" id="TIGR03725">
    <property type="entry name" value="T6A_YeaZ"/>
    <property type="match status" value="1"/>
</dbReference>
<dbReference type="InterPro" id="IPR022496">
    <property type="entry name" value="T6A_TsaB"/>
</dbReference>
<sequence>MKILAIDSSSKTATVALVDEKGIIGEYSINYLRHSVILMPMIDELLKKCEVPINQITHVAVSEGPGSFTGLRIGAATAKGLAHALNIPIVGVSSLLALAYNVSEFEGLICPLIDALNENVYGMLIRGGSLEILMDAKVYSLEEIAELVEGYSDKVLFVGEGVYSYKDKLREMIRDKALFAKDKDNIARAASIGEIAIQMIKKGEVFSFFDFKPVYIRKSAAEIRLGDRGVN</sequence>
<accession>A0ABM5LNS3</accession>
<reference evidence="2 3" key="1">
    <citation type="submission" date="2010-05" db="EMBL/GenBank/DDBJ databases">
        <title>Complete sequence of Thermoanaerobacter mathranii subsp. mathranii mathranii str. A3.</title>
        <authorList>
            <consortium name="US DOE Joint Genome Institute"/>
            <person name="Lucas S."/>
            <person name="Copeland A."/>
            <person name="Lapidus A."/>
            <person name="Cheng J.-F."/>
            <person name="Bruce D."/>
            <person name="Goodwin L."/>
            <person name="Pitluck S."/>
            <person name="Held B."/>
            <person name="Detter J.C."/>
            <person name="Han C."/>
            <person name="Tapia R."/>
            <person name="Land M."/>
            <person name="Hauser L."/>
            <person name="Kyrpides N."/>
            <person name="Mikhailova N."/>
            <person name="Zhou J."/>
            <person name="Hemme C."/>
            <person name="Woyke T."/>
        </authorList>
    </citation>
    <scope>NUCLEOTIDE SEQUENCE [LARGE SCALE GENOMIC DNA]</scope>
    <source>
        <strain evidence="2 3">A3</strain>
    </source>
</reference>
<dbReference type="Pfam" id="PF00814">
    <property type="entry name" value="TsaD"/>
    <property type="match status" value="1"/>
</dbReference>